<dbReference type="PANTHER" id="PTHR45992">
    <property type="entry name" value="EUKARYOTIC ELONGATION FACTOR 2 KINASE-RELATED"/>
    <property type="match status" value="1"/>
</dbReference>
<evidence type="ECO:0000256" key="5">
    <source>
        <dbReference type="ARBA" id="ARBA00022840"/>
    </source>
</evidence>
<keyword evidence="6" id="KW-0112">Calmodulin-binding</keyword>
<dbReference type="InterPro" id="IPR004166">
    <property type="entry name" value="a-kinase_dom"/>
</dbReference>
<keyword evidence="5 6" id="KW-0067">ATP-binding</keyword>
<name>A0A8S1F2F4_9PELO</name>
<evidence type="ECO:0000256" key="7">
    <source>
        <dbReference type="SAM" id="MobiDB-lite"/>
    </source>
</evidence>
<dbReference type="PANTHER" id="PTHR45992:SF2">
    <property type="entry name" value="EUKARYOTIC ELONGATION FACTOR 2 KINASE"/>
    <property type="match status" value="1"/>
</dbReference>
<comment type="subunit">
    <text evidence="6">Monomer or homodimer.</text>
</comment>
<dbReference type="SUPFAM" id="SSF81901">
    <property type="entry name" value="HCP-like"/>
    <property type="match status" value="1"/>
</dbReference>
<gene>
    <name evidence="9" type="ORF">CBOVIS_LOCUS11687</name>
</gene>
<dbReference type="GO" id="GO:0005516">
    <property type="term" value="F:calmodulin binding"/>
    <property type="evidence" value="ECO:0007669"/>
    <property type="project" value="UniProtKB-UniRule"/>
</dbReference>
<dbReference type="Pfam" id="PF08238">
    <property type="entry name" value="Sel1"/>
    <property type="match status" value="2"/>
</dbReference>
<dbReference type="InterPro" id="IPR047588">
    <property type="entry name" value="eEF2K_a_kinase_dom"/>
</dbReference>
<dbReference type="Proteomes" id="UP000494206">
    <property type="component" value="Unassembled WGS sequence"/>
</dbReference>
<dbReference type="InterPro" id="IPR051852">
    <property type="entry name" value="Alpha-type_PK"/>
</dbReference>
<dbReference type="GO" id="GO:0004686">
    <property type="term" value="F:elongation factor-2 kinase activity"/>
    <property type="evidence" value="ECO:0007669"/>
    <property type="project" value="UniProtKB-UniRule"/>
</dbReference>
<feature type="region of interest" description="Disordered" evidence="7">
    <location>
        <begin position="1"/>
        <end position="61"/>
    </location>
</feature>
<dbReference type="CDD" id="cd16967">
    <property type="entry name" value="Alpha_kinase_eEF2K"/>
    <property type="match status" value="1"/>
</dbReference>
<dbReference type="Pfam" id="PF02816">
    <property type="entry name" value="Alpha_kinase"/>
    <property type="match status" value="1"/>
</dbReference>
<keyword evidence="1 6" id="KW-0723">Serine/threonine-protein kinase</keyword>
<dbReference type="SMART" id="SM00671">
    <property type="entry name" value="SEL1"/>
    <property type="match status" value="2"/>
</dbReference>
<comment type="catalytic activity">
    <reaction evidence="6">
        <text>[translation elongation factor 2] + ATP = [translation elongation factor 2]-phosphate + ADP + H(+)</text>
        <dbReference type="Rhea" id="RHEA:21436"/>
        <dbReference type="Rhea" id="RHEA-COMP:11268"/>
        <dbReference type="Rhea" id="RHEA-COMP:11269"/>
        <dbReference type="ChEBI" id="CHEBI:15378"/>
        <dbReference type="ChEBI" id="CHEBI:30616"/>
        <dbReference type="ChEBI" id="CHEBI:43176"/>
        <dbReference type="ChEBI" id="CHEBI:68546"/>
        <dbReference type="ChEBI" id="CHEBI:456216"/>
        <dbReference type="EC" id="2.7.11.20"/>
    </reaction>
</comment>
<dbReference type="PROSITE" id="PS51158">
    <property type="entry name" value="ALPHA_KINASE"/>
    <property type="match status" value="1"/>
</dbReference>
<dbReference type="GO" id="GO:1903013">
    <property type="term" value="P:response to differentiation-inducing factor 1"/>
    <property type="evidence" value="ECO:0007669"/>
    <property type="project" value="TreeGrafter"/>
</dbReference>
<keyword evidence="3 6" id="KW-0547">Nucleotide-binding</keyword>
<dbReference type="EC" id="2.7.11.20" evidence="6"/>
<dbReference type="InterPro" id="IPR011990">
    <property type="entry name" value="TPR-like_helical_dom_sf"/>
</dbReference>
<dbReference type="EMBL" id="CADEPM010000010">
    <property type="protein sequence ID" value="CAB3410125.1"/>
    <property type="molecule type" value="Genomic_DNA"/>
</dbReference>
<dbReference type="PIRSF" id="PIRSF038139">
    <property type="entry name" value="Elongation_factor_2_kinase"/>
    <property type="match status" value="1"/>
</dbReference>
<comment type="activity regulation">
    <text evidence="6">Undergoes calcium/calmodulin-dependent intramolecular autophosphorylation, and this results in it becoming partially calcium/calmodulin-independent.</text>
</comment>
<dbReference type="InterPro" id="IPR006597">
    <property type="entry name" value="Sel1-like"/>
</dbReference>
<organism evidence="9 10">
    <name type="scientific">Caenorhabditis bovis</name>
    <dbReference type="NCBI Taxonomy" id="2654633"/>
    <lineage>
        <taxon>Eukaryota</taxon>
        <taxon>Metazoa</taxon>
        <taxon>Ecdysozoa</taxon>
        <taxon>Nematoda</taxon>
        <taxon>Chromadorea</taxon>
        <taxon>Rhabditida</taxon>
        <taxon>Rhabditina</taxon>
        <taxon>Rhabditomorpha</taxon>
        <taxon>Rhabditoidea</taxon>
        <taxon>Rhabditidae</taxon>
        <taxon>Peloderinae</taxon>
        <taxon>Caenorhabditis</taxon>
    </lineage>
</organism>
<protein>
    <recommendedName>
        <fullName evidence="6">Eukaryotic elongation factor 2 kinase</fullName>
        <ecNumber evidence="6">2.7.11.20</ecNumber>
    </recommendedName>
</protein>
<feature type="domain" description="Alpha-type protein kinase" evidence="8">
    <location>
        <begin position="107"/>
        <end position="316"/>
    </location>
</feature>
<evidence type="ECO:0000256" key="4">
    <source>
        <dbReference type="ARBA" id="ARBA00022777"/>
    </source>
</evidence>
<comment type="similarity">
    <text evidence="6">Belongs to the protein kinase superfamily. Alpha-type protein kinase family.</text>
</comment>
<feature type="region of interest" description="Disordered" evidence="7">
    <location>
        <begin position="411"/>
        <end position="439"/>
    </location>
</feature>
<keyword evidence="4 6" id="KW-0418">Kinase</keyword>
<keyword evidence="2 6" id="KW-0808">Transferase</keyword>
<evidence type="ECO:0000313" key="10">
    <source>
        <dbReference type="Proteomes" id="UP000494206"/>
    </source>
</evidence>
<dbReference type="SMART" id="SM00811">
    <property type="entry name" value="Alpha_kinase"/>
    <property type="match status" value="1"/>
</dbReference>
<accession>A0A8S1F2F4</accession>
<dbReference type="GO" id="GO:0031037">
    <property type="term" value="P:myosin II filament disassembly"/>
    <property type="evidence" value="ECO:0007669"/>
    <property type="project" value="TreeGrafter"/>
</dbReference>
<dbReference type="SUPFAM" id="SSF56112">
    <property type="entry name" value="Protein kinase-like (PK-like)"/>
    <property type="match status" value="1"/>
</dbReference>
<dbReference type="GO" id="GO:0005509">
    <property type="term" value="F:calcium ion binding"/>
    <property type="evidence" value="ECO:0007669"/>
    <property type="project" value="UniProtKB-UniRule"/>
</dbReference>
<dbReference type="AlphaFoldDB" id="A0A8S1F2F4"/>
<dbReference type="InterPro" id="IPR017400">
    <property type="entry name" value="eEF-2K"/>
</dbReference>
<dbReference type="InterPro" id="IPR011009">
    <property type="entry name" value="Kinase-like_dom_sf"/>
</dbReference>
<feature type="compositionally biased region" description="Basic and acidic residues" evidence="7">
    <location>
        <begin position="1"/>
        <end position="17"/>
    </location>
</feature>
<proteinExistence type="inferred from homology"/>
<feature type="compositionally biased region" description="Acidic residues" evidence="7">
    <location>
        <begin position="371"/>
        <end position="387"/>
    </location>
</feature>
<keyword evidence="6" id="KW-0106">Calcium</keyword>
<comment type="caution">
    <text evidence="9">The sequence shown here is derived from an EMBL/GenBank/DDBJ whole genome shotgun (WGS) entry which is preliminary data.</text>
</comment>
<feature type="region of interest" description="Disordered" evidence="7">
    <location>
        <begin position="368"/>
        <end position="391"/>
    </location>
</feature>
<evidence type="ECO:0000256" key="1">
    <source>
        <dbReference type="ARBA" id="ARBA00022527"/>
    </source>
</evidence>
<dbReference type="FunFam" id="3.20.200.10:FF:000002">
    <property type="entry name" value="Eukaryotic elongation factor 2 kinase"/>
    <property type="match status" value="1"/>
</dbReference>
<evidence type="ECO:0000313" key="9">
    <source>
        <dbReference type="EMBL" id="CAB3410125.1"/>
    </source>
</evidence>
<keyword evidence="10" id="KW-1185">Reference proteome</keyword>
<dbReference type="GO" id="GO:0005524">
    <property type="term" value="F:ATP binding"/>
    <property type="evidence" value="ECO:0007669"/>
    <property type="project" value="UniProtKB-UniRule"/>
</dbReference>
<dbReference type="Gene3D" id="1.25.40.10">
    <property type="entry name" value="Tetratricopeptide repeat domain"/>
    <property type="match status" value="1"/>
</dbReference>
<evidence type="ECO:0000256" key="3">
    <source>
        <dbReference type="ARBA" id="ARBA00022741"/>
    </source>
</evidence>
<evidence type="ECO:0000259" key="8">
    <source>
        <dbReference type="PROSITE" id="PS51158"/>
    </source>
</evidence>
<evidence type="ECO:0000256" key="6">
    <source>
        <dbReference type="PIRNR" id="PIRNR038139"/>
    </source>
</evidence>
<dbReference type="Gene3D" id="3.20.200.10">
    <property type="entry name" value="MHCK/EF2 kinase"/>
    <property type="match status" value="1"/>
</dbReference>
<dbReference type="OrthoDB" id="301415at2759"/>
<dbReference type="Gene3D" id="3.30.200.20">
    <property type="entry name" value="Phosphorylase Kinase, domain 1"/>
    <property type="match status" value="2"/>
</dbReference>
<reference evidence="9 10" key="1">
    <citation type="submission" date="2020-04" db="EMBL/GenBank/DDBJ databases">
        <authorList>
            <person name="Laetsch R D."/>
            <person name="Stevens L."/>
            <person name="Kumar S."/>
            <person name="Blaxter L. M."/>
        </authorList>
    </citation>
    <scope>NUCLEOTIDE SEQUENCE [LARGE SCALE GENOMIC DNA]</scope>
</reference>
<sequence length="757" mass="86784">MKVKLERSEESADKESLISKSSDSGVCDNGDDAGRIRSSSSACPNLVPLTDDYDQSKQDGRKFDREHVKQLMARWRSVARRARREYVDPWDQFNIQEFPIFRAKRHRYSAMRKQWTEDFVEVRFHPEPFARGAMRECYRLKKLSSMGGSSDWKHAQNYVAKKYMQNVDRRVLFDDVKLQMDAKLWAEEYNRYNPPKKIDIVQMCVIEMIDLPESPLYHLEHFIEGDYLKYNSNSGFVSKDARLTPQAFSHFTFERSGHQLMVVDIQGVGDLYTDPQIHTVVGTDYGDGNLGTRGMALYLRSHKCNYICHDMDLSEFELSENEKLDLLRKRIVSTSGTAYNRNRLHSENCIPVDRGISMEGLRRVTVSISAETDDDDDDDSEDTDTDSENDHSCNCVCPECIPKMEDLPDSVCDSEDARSVSSRKSRSASKSNGDEEINYRPRKVGFHDLKVIRPDSSHFDSLSVGSSTDINSMNSSRITRDTEKEEFWKAARKMSIPANIAKLQHSTDIHQAELHTRQFSVLGQIHIDLARYHELGRFLEDDDGVQKKLLDKPPATTTEDKHNNSKELGAIEYDKESALFHLEVARKCGVLEAVLTTAQIYLGMPHELLKDVTVDDMCFVEDIEDIDLEEHGSELMESAAEMGDKGAMMFMAKAYETGRRLGKNRGTDYRKAIEWYQRIVGFQDDEDEKENAGYSDPMARHEILAKMAEMYKEGGYGLSQDFERAYNLFTEAAEAAMEAMNGKLANKYYEKAEMCEY</sequence>
<evidence type="ECO:0000256" key="2">
    <source>
        <dbReference type="ARBA" id="ARBA00022679"/>
    </source>
</evidence>